<sequence>MNTEESSNPASLLLCLKLLCIEEPSNPHLL</sequence>
<feature type="non-terminal residue" evidence="1">
    <location>
        <position position="30"/>
    </location>
</feature>
<gene>
    <name evidence="1" type="ORF">KGM_212236A</name>
</gene>
<name>A0A212EHE7_DANPL</name>
<protein>
    <submittedName>
        <fullName evidence="1">Uncharacterized protein</fullName>
    </submittedName>
</protein>
<dbReference type="AlphaFoldDB" id="A0A212EHE7"/>
<dbReference type="InParanoid" id="A0A212EHE7"/>
<comment type="caution">
    <text evidence="1">The sequence shown here is derived from an EMBL/GenBank/DDBJ whole genome shotgun (WGS) entry which is preliminary data.</text>
</comment>
<evidence type="ECO:0000313" key="2">
    <source>
        <dbReference type="Proteomes" id="UP000007151"/>
    </source>
</evidence>
<proteinExistence type="predicted"/>
<organism evidence="1 2">
    <name type="scientific">Danaus plexippus plexippus</name>
    <dbReference type="NCBI Taxonomy" id="278856"/>
    <lineage>
        <taxon>Eukaryota</taxon>
        <taxon>Metazoa</taxon>
        <taxon>Ecdysozoa</taxon>
        <taxon>Arthropoda</taxon>
        <taxon>Hexapoda</taxon>
        <taxon>Insecta</taxon>
        <taxon>Pterygota</taxon>
        <taxon>Neoptera</taxon>
        <taxon>Endopterygota</taxon>
        <taxon>Lepidoptera</taxon>
        <taxon>Glossata</taxon>
        <taxon>Ditrysia</taxon>
        <taxon>Papilionoidea</taxon>
        <taxon>Nymphalidae</taxon>
        <taxon>Danainae</taxon>
        <taxon>Danaini</taxon>
        <taxon>Danaina</taxon>
        <taxon>Danaus</taxon>
        <taxon>Danaus</taxon>
    </lineage>
</organism>
<dbReference type="KEGG" id="dpl:KGM_212236A"/>
<dbReference type="EMBL" id="AGBW02014916">
    <property type="protein sequence ID" value="OWR40891.1"/>
    <property type="molecule type" value="Genomic_DNA"/>
</dbReference>
<evidence type="ECO:0000313" key="1">
    <source>
        <dbReference type="EMBL" id="OWR40891.1"/>
    </source>
</evidence>
<accession>A0A212EHE7</accession>
<reference evidence="1 2" key="1">
    <citation type="journal article" date="2011" name="Cell">
        <title>The monarch butterfly genome yields insights into long-distance migration.</title>
        <authorList>
            <person name="Zhan S."/>
            <person name="Merlin C."/>
            <person name="Boore J.L."/>
            <person name="Reppert S.M."/>
        </authorList>
    </citation>
    <scope>NUCLEOTIDE SEQUENCE [LARGE SCALE GENOMIC DNA]</scope>
    <source>
        <strain evidence="1">F-2</strain>
    </source>
</reference>
<keyword evidence="2" id="KW-1185">Reference proteome</keyword>
<dbReference type="Proteomes" id="UP000007151">
    <property type="component" value="Unassembled WGS sequence"/>
</dbReference>